<dbReference type="AlphaFoldDB" id="R9KXG5"/>
<organism evidence="1 2">
    <name type="scientific">Adlercreutzia caecimuris B7</name>
    <dbReference type="NCBI Taxonomy" id="1235794"/>
    <lineage>
        <taxon>Bacteria</taxon>
        <taxon>Bacillati</taxon>
        <taxon>Actinomycetota</taxon>
        <taxon>Coriobacteriia</taxon>
        <taxon>Eggerthellales</taxon>
        <taxon>Eggerthellaceae</taxon>
        <taxon>Adlercreutzia</taxon>
    </lineage>
</organism>
<dbReference type="EMBL" id="ASSY01000008">
    <property type="protein sequence ID" value="EOS51085.1"/>
    <property type="molecule type" value="Genomic_DNA"/>
</dbReference>
<sequence>MFAGRRSLLVVTLAGIVIAAVLFGVLGVNANENAPVLDGSFDQVAISEEDISNVLVERPMRTSKEPQLLREMDHRAPLVINGESVSFSCLEEESDGSICISGFPLETVQWITKNGGKNALVVVGANERVGGIPVTHGFPLVVDEATRLLKNGAPIAYDEFESNVLYDFFYYSVKGTFMVQEGWLQAVELNFVECPTPDLLDLVFDCTDLEPLAESNQRDADSFCIDEGEETILSGEVAALVEHAGETPYLSFQIDDNLGGARVGHAVRIDMPKGIPEGFNEEMASKMGRAKIVVELKEGALEFVDIV</sequence>
<accession>R9KXG5</accession>
<dbReference type="Proteomes" id="UP000014204">
    <property type="component" value="Unassembled WGS sequence"/>
</dbReference>
<name>R9KXG5_9ACTN</name>
<gene>
    <name evidence="1" type="ORF">C811_01503</name>
</gene>
<dbReference type="HOGENOM" id="CLU_905335_0_0_11"/>
<keyword evidence="2" id="KW-1185">Reference proteome</keyword>
<dbReference type="STRING" id="1235794.C811_01503"/>
<reference evidence="1 2" key="1">
    <citation type="submission" date="2013-04" db="EMBL/GenBank/DDBJ databases">
        <title>The Genome Sequence of Enterorhabdus caecimuris B7.</title>
        <authorList>
            <consortium name="The Broad Institute Genomics Platform"/>
            <consortium name="The Broad Institute Genome Sequencing Center for Infectious Disease"/>
            <person name="Earl A."/>
            <person name="Xavier R."/>
            <person name="Elson C."/>
            <person name="Duck W."/>
            <person name="Walker B."/>
            <person name="Young S."/>
            <person name="Zeng Q."/>
            <person name="Gargeya S."/>
            <person name="Fitzgerald M."/>
            <person name="Haas B."/>
            <person name="Abouelleil A."/>
            <person name="Allen A.W."/>
            <person name="Alvarado L."/>
            <person name="Arachchi H.M."/>
            <person name="Berlin A.M."/>
            <person name="Chapman S.B."/>
            <person name="Gainer-Dewar J."/>
            <person name="Goldberg J."/>
            <person name="Griggs A."/>
            <person name="Gujja S."/>
            <person name="Hansen M."/>
            <person name="Howarth C."/>
            <person name="Imamovic A."/>
            <person name="Ireland A."/>
            <person name="Larimer J."/>
            <person name="McCowan C."/>
            <person name="Murphy C."/>
            <person name="Pearson M."/>
            <person name="Poon T.W."/>
            <person name="Priest M."/>
            <person name="Roberts A."/>
            <person name="Saif S."/>
            <person name="Shea T."/>
            <person name="Sisk P."/>
            <person name="Sykes S."/>
            <person name="Wortman J."/>
            <person name="Nusbaum C."/>
            <person name="Birren B."/>
        </authorList>
    </citation>
    <scope>NUCLEOTIDE SEQUENCE [LARGE SCALE GENOMIC DNA]</scope>
    <source>
        <strain evidence="1 2">B7</strain>
    </source>
</reference>
<evidence type="ECO:0000313" key="2">
    <source>
        <dbReference type="Proteomes" id="UP000014204"/>
    </source>
</evidence>
<proteinExistence type="predicted"/>
<evidence type="ECO:0000313" key="1">
    <source>
        <dbReference type="EMBL" id="EOS51085.1"/>
    </source>
</evidence>
<comment type="caution">
    <text evidence="1">The sequence shown here is derived from an EMBL/GenBank/DDBJ whole genome shotgun (WGS) entry which is preliminary data.</text>
</comment>
<protein>
    <submittedName>
        <fullName evidence="1">Uncharacterized protein</fullName>
    </submittedName>
</protein>